<dbReference type="GO" id="GO:0000400">
    <property type="term" value="F:four-way junction DNA binding"/>
    <property type="evidence" value="ECO:0007669"/>
    <property type="project" value="TreeGrafter"/>
</dbReference>
<accession>A0A1Y2M666</accession>
<dbReference type="InterPro" id="IPR030547">
    <property type="entry name" value="XRCC2"/>
</dbReference>
<dbReference type="InterPro" id="IPR027417">
    <property type="entry name" value="P-loop_NTPase"/>
</dbReference>
<dbReference type="GO" id="GO:0000724">
    <property type="term" value="P:double-strand break repair via homologous recombination"/>
    <property type="evidence" value="ECO:0007669"/>
    <property type="project" value="InterPro"/>
</dbReference>
<dbReference type="SUPFAM" id="SSF52540">
    <property type="entry name" value="P-loop containing nucleoside triphosphate hydrolases"/>
    <property type="match status" value="1"/>
</dbReference>
<dbReference type="GO" id="GO:0042148">
    <property type="term" value="P:DNA strand invasion"/>
    <property type="evidence" value="ECO:0007669"/>
    <property type="project" value="TreeGrafter"/>
</dbReference>
<keyword evidence="2" id="KW-1185">Reference proteome</keyword>
<protein>
    <recommendedName>
        <fullName evidence="3">DNA recombination and repair protein Rad51-like C-terminal domain-containing protein</fullName>
    </recommendedName>
</protein>
<dbReference type="GO" id="GO:0033063">
    <property type="term" value="C:Rad51B-Rad51C-Rad51D-XRCC2 complex"/>
    <property type="evidence" value="ECO:0007669"/>
    <property type="project" value="InterPro"/>
</dbReference>
<dbReference type="GO" id="GO:0005657">
    <property type="term" value="C:replication fork"/>
    <property type="evidence" value="ECO:0007669"/>
    <property type="project" value="InterPro"/>
</dbReference>
<evidence type="ECO:0000313" key="2">
    <source>
        <dbReference type="Proteomes" id="UP000193240"/>
    </source>
</evidence>
<proteinExistence type="predicted"/>
<evidence type="ECO:0008006" key="3">
    <source>
        <dbReference type="Google" id="ProtNLM"/>
    </source>
</evidence>
<gene>
    <name evidence="1" type="ORF">B5807_03532</name>
</gene>
<evidence type="ECO:0000313" key="1">
    <source>
        <dbReference type="EMBL" id="OSS51594.1"/>
    </source>
</evidence>
<dbReference type="AlphaFoldDB" id="A0A1Y2M666"/>
<dbReference type="Proteomes" id="UP000193240">
    <property type="component" value="Unassembled WGS sequence"/>
</dbReference>
<dbReference type="PANTHER" id="PTHR46644">
    <property type="entry name" value="DNA REPAIR PROTEIN XRCC2"/>
    <property type="match status" value="1"/>
</dbReference>
<sequence length="365" mass="38938">MAVNEDVEAKRLGERLLVDVQVEGLSEVLSSLRALGVGSESNYFPTANTPFNIPELDTLLPPSRSTILELVSPSPSHHPSGAGKTSLLYLLIAQAILPPTHPSIPFLNGHSGAVILLDPLHHFSVPRLASVILNLLISKLPSSATPLDASTKASLLSTTATSLDHVHIFHPSSWASLVSTLQSLPGYLFSGTRHKSTQRRIHSLILDDADAFTWPLRAAHADKASSARSTASSPLAAASRQLTAQIKSLTAQLACHAILASSSLAPSSFRPPLPTAWPAGLDVTRLAVRRVEVVRFAPEMSVEQAEREKGQRGEVVRRGRFEAWKVGGTATATGLGHGLGRGQEAAERFVFRVGERGVEMERGAG</sequence>
<dbReference type="GO" id="GO:0005815">
    <property type="term" value="C:microtubule organizing center"/>
    <property type="evidence" value="ECO:0007669"/>
    <property type="project" value="TreeGrafter"/>
</dbReference>
<organism evidence="1 2">
    <name type="scientific">Epicoccum nigrum</name>
    <name type="common">Soil fungus</name>
    <name type="synonym">Epicoccum purpurascens</name>
    <dbReference type="NCBI Taxonomy" id="105696"/>
    <lineage>
        <taxon>Eukaryota</taxon>
        <taxon>Fungi</taxon>
        <taxon>Dikarya</taxon>
        <taxon>Ascomycota</taxon>
        <taxon>Pezizomycotina</taxon>
        <taxon>Dothideomycetes</taxon>
        <taxon>Pleosporomycetidae</taxon>
        <taxon>Pleosporales</taxon>
        <taxon>Pleosporineae</taxon>
        <taxon>Didymellaceae</taxon>
        <taxon>Epicoccum</taxon>
    </lineage>
</organism>
<dbReference type="STRING" id="105696.A0A1Y2M666"/>
<dbReference type="Gene3D" id="3.40.50.300">
    <property type="entry name" value="P-loop containing nucleotide triphosphate hydrolases"/>
    <property type="match status" value="1"/>
</dbReference>
<reference evidence="1 2" key="1">
    <citation type="journal article" date="2017" name="Genome Announc.">
        <title>Genome sequence of the saprophytic ascomycete Epicoccum nigrum ICMP 19927 strain isolated from New Zealand.</title>
        <authorList>
            <person name="Fokin M."/>
            <person name="Fleetwood D."/>
            <person name="Weir B.S."/>
            <person name="Villas-Boas S.G."/>
        </authorList>
    </citation>
    <scope>NUCLEOTIDE SEQUENCE [LARGE SCALE GENOMIC DNA]</scope>
    <source>
        <strain evidence="1 2">ICMP 19927</strain>
    </source>
</reference>
<dbReference type="OMA" id="TAFFWQD"/>
<dbReference type="EMBL" id="KZ107840">
    <property type="protein sequence ID" value="OSS51594.1"/>
    <property type="molecule type" value="Genomic_DNA"/>
</dbReference>
<dbReference type="InParanoid" id="A0A1Y2M666"/>
<dbReference type="PANTHER" id="PTHR46644:SF2">
    <property type="entry name" value="DNA REPAIR PROTEIN XRCC2"/>
    <property type="match status" value="1"/>
</dbReference>
<name>A0A1Y2M666_EPING</name>